<dbReference type="AlphaFoldDB" id="A0A0L0G0Q3"/>
<dbReference type="PANTHER" id="PTHR20383">
    <property type="entry name" value="RNA POLYMERASE II SUBUNIT A C-TERMINAL DOMAIN PHOSPHATASE"/>
    <property type="match status" value="1"/>
</dbReference>
<reference evidence="10 11" key="1">
    <citation type="submission" date="2011-02" db="EMBL/GenBank/DDBJ databases">
        <title>The Genome Sequence of Sphaeroforma arctica JP610.</title>
        <authorList>
            <consortium name="The Broad Institute Genome Sequencing Platform"/>
            <person name="Russ C."/>
            <person name="Cuomo C."/>
            <person name="Young S.K."/>
            <person name="Zeng Q."/>
            <person name="Gargeya S."/>
            <person name="Alvarado L."/>
            <person name="Berlin A."/>
            <person name="Chapman S.B."/>
            <person name="Chen Z."/>
            <person name="Freedman E."/>
            <person name="Gellesch M."/>
            <person name="Goldberg J."/>
            <person name="Griggs A."/>
            <person name="Gujja S."/>
            <person name="Heilman E."/>
            <person name="Heiman D."/>
            <person name="Howarth C."/>
            <person name="Mehta T."/>
            <person name="Neiman D."/>
            <person name="Pearson M."/>
            <person name="Roberts A."/>
            <person name="Saif S."/>
            <person name="Shea T."/>
            <person name="Shenoy N."/>
            <person name="Sisk P."/>
            <person name="Stolte C."/>
            <person name="Sykes S."/>
            <person name="White J."/>
            <person name="Yandava C."/>
            <person name="Burger G."/>
            <person name="Gray M.W."/>
            <person name="Holland P.W.H."/>
            <person name="King N."/>
            <person name="Lang F.B.F."/>
            <person name="Roger A.J."/>
            <person name="Ruiz-Trillo I."/>
            <person name="Haas B."/>
            <person name="Nusbaum C."/>
            <person name="Birren B."/>
        </authorList>
    </citation>
    <scope>NUCLEOTIDE SEQUENCE [LARGE SCALE GENOMIC DNA]</scope>
    <source>
        <strain evidence="10 11">JP610</strain>
    </source>
</reference>
<evidence type="ECO:0000256" key="1">
    <source>
        <dbReference type="ARBA" id="ARBA00004123"/>
    </source>
</evidence>
<proteinExistence type="inferred from homology"/>
<evidence type="ECO:0000256" key="9">
    <source>
        <dbReference type="RuleBase" id="RU369031"/>
    </source>
</evidence>
<gene>
    <name evidence="10" type="ORF">SARC_05312</name>
</gene>
<evidence type="ECO:0000256" key="8">
    <source>
        <dbReference type="ARBA" id="ARBA00048336"/>
    </source>
</evidence>
<comment type="catalytic activity">
    <reaction evidence="8 9">
        <text>O-phospho-L-threonyl-[protein] + H2O = L-threonyl-[protein] + phosphate</text>
        <dbReference type="Rhea" id="RHEA:47004"/>
        <dbReference type="Rhea" id="RHEA-COMP:11060"/>
        <dbReference type="Rhea" id="RHEA-COMP:11605"/>
        <dbReference type="ChEBI" id="CHEBI:15377"/>
        <dbReference type="ChEBI" id="CHEBI:30013"/>
        <dbReference type="ChEBI" id="CHEBI:43474"/>
        <dbReference type="ChEBI" id="CHEBI:61977"/>
        <dbReference type="EC" id="3.1.3.16"/>
    </reaction>
</comment>
<dbReference type="GO" id="GO:0006397">
    <property type="term" value="P:mRNA processing"/>
    <property type="evidence" value="ECO:0007669"/>
    <property type="project" value="UniProtKB-KW"/>
</dbReference>
<keyword evidence="11" id="KW-1185">Reference proteome</keyword>
<keyword evidence="4 9" id="KW-0378">Hydrolase</keyword>
<sequence>MYRDLEAQNPQLYTSNGVLMMLDRNRKCKDHPERFQETMPVEAFDIIVSCEERVFDQILQAFDEYEGGMETVHIVNLDIKDNHEDATIGSFAMNDLCHMIEKSDDLDEDMEDIILR</sequence>
<comment type="subcellular location">
    <subcellularLocation>
        <location evidence="1 9">Nucleus</location>
    </subcellularLocation>
</comment>
<evidence type="ECO:0000256" key="7">
    <source>
        <dbReference type="ARBA" id="ARBA00047761"/>
    </source>
</evidence>
<comment type="catalytic activity">
    <reaction evidence="7 9">
        <text>O-phospho-L-seryl-[protein] + H2O = L-seryl-[protein] + phosphate</text>
        <dbReference type="Rhea" id="RHEA:20629"/>
        <dbReference type="Rhea" id="RHEA-COMP:9863"/>
        <dbReference type="Rhea" id="RHEA-COMP:11604"/>
        <dbReference type="ChEBI" id="CHEBI:15377"/>
        <dbReference type="ChEBI" id="CHEBI:29999"/>
        <dbReference type="ChEBI" id="CHEBI:43474"/>
        <dbReference type="ChEBI" id="CHEBI:83421"/>
        <dbReference type="EC" id="3.1.3.16"/>
    </reaction>
</comment>
<dbReference type="Pfam" id="PF04722">
    <property type="entry name" value="Ssu72"/>
    <property type="match status" value="1"/>
</dbReference>
<organism evidence="10 11">
    <name type="scientific">Sphaeroforma arctica JP610</name>
    <dbReference type="NCBI Taxonomy" id="667725"/>
    <lineage>
        <taxon>Eukaryota</taxon>
        <taxon>Ichthyosporea</taxon>
        <taxon>Ichthyophonida</taxon>
        <taxon>Sphaeroforma</taxon>
    </lineage>
</organism>
<dbReference type="GO" id="GO:0005634">
    <property type="term" value="C:nucleus"/>
    <property type="evidence" value="ECO:0007669"/>
    <property type="project" value="UniProtKB-SubCell"/>
</dbReference>
<evidence type="ECO:0000256" key="4">
    <source>
        <dbReference type="ARBA" id="ARBA00022801"/>
    </source>
</evidence>
<dbReference type="EMBL" id="KQ241930">
    <property type="protein sequence ID" value="KNC82416.1"/>
    <property type="molecule type" value="Genomic_DNA"/>
</dbReference>
<keyword evidence="5 9" id="KW-0904">Protein phosphatase</keyword>
<dbReference type="EC" id="3.1.3.16" evidence="9"/>
<dbReference type="GO" id="GO:0004722">
    <property type="term" value="F:protein serine/threonine phosphatase activity"/>
    <property type="evidence" value="ECO:0007669"/>
    <property type="project" value="UniProtKB-UniRule"/>
</dbReference>
<dbReference type="eggNOG" id="KOG2424">
    <property type="taxonomic scope" value="Eukaryota"/>
</dbReference>
<evidence type="ECO:0000256" key="3">
    <source>
        <dbReference type="ARBA" id="ARBA00022664"/>
    </source>
</evidence>
<dbReference type="GeneID" id="25905816"/>
<dbReference type="RefSeq" id="XP_014156318.1">
    <property type="nucleotide sequence ID" value="XM_014300843.1"/>
</dbReference>
<evidence type="ECO:0000313" key="10">
    <source>
        <dbReference type="EMBL" id="KNC82416.1"/>
    </source>
</evidence>
<keyword evidence="3 9" id="KW-0507">mRNA processing</keyword>
<dbReference type="OrthoDB" id="57957at2759"/>
<name>A0A0L0G0Q3_9EUKA</name>
<evidence type="ECO:0000256" key="5">
    <source>
        <dbReference type="ARBA" id="ARBA00022912"/>
    </source>
</evidence>
<dbReference type="Gene3D" id="3.40.50.2300">
    <property type="match status" value="1"/>
</dbReference>
<dbReference type="STRING" id="667725.A0A0L0G0Q3"/>
<dbReference type="InterPro" id="IPR006811">
    <property type="entry name" value="RNA_pol_II_suA"/>
</dbReference>
<comment type="function">
    <text evidence="9">Protein phosphatase that catalyzes the dephosphorylation of the C-terminal domain of RNA polymerase II. Plays a role in RNA processing and termination.</text>
</comment>
<comment type="similarity">
    <text evidence="2 9">Belongs to the SSU72 phosphatase family.</text>
</comment>
<protein>
    <recommendedName>
        <fullName evidence="9">RNA polymerase II subunit A C-terminal domain phosphatase SSU72</fullName>
        <shortName evidence="9">CTD phosphatase SSU72</shortName>
        <ecNumber evidence="9">3.1.3.16</ecNumber>
    </recommendedName>
</protein>
<evidence type="ECO:0000256" key="2">
    <source>
        <dbReference type="ARBA" id="ARBA00008978"/>
    </source>
</evidence>
<evidence type="ECO:0000256" key="6">
    <source>
        <dbReference type="ARBA" id="ARBA00023242"/>
    </source>
</evidence>
<evidence type="ECO:0000313" key="11">
    <source>
        <dbReference type="Proteomes" id="UP000054560"/>
    </source>
</evidence>
<dbReference type="Proteomes" id="UP000054560">
    <property type="component" value="Unassembled WGS sequence"/>
</dbReference>
<keyword evidence="6 9" id="KW-0539">Nucleus</keyword>
<accession>A0A0L0G0Q3</accession>